<reference evidence="2" key="3">
    <citation type="journal article" date="2011" name="PLoS ONE">
        <title>Genome sequence of a mesophilic hydrogenotrophic methanogen Methanocella paludicola, the first cultivated representative of the order Methanocellales.</title>
        <authorList>
            <person name="Sakai S."/>
            <person name="Takaki Y."/>
            <person name="Shimamura S."/>
            <person name="Sekine M."/>
            <person name="Tajima T."/>
            <person name="Kosugi H."/>
            <person name="Ichikawa N."/>
            <person name="Tasumi E."/>
            <person name="Hiraki A.T."/>
            <person name="Shimizu A."/>
            <person name="Kato Y."/>
            <person name="Nishiko R."/>
            <person name="Mori K."/>
            <person name="Fujita N."/>
            <person name="Imachi H."/>
            <person name="Takai K."/>
        </authorList>
    </citation>
    <scope>NUCLEOTIDE SEQUENCE [LARGE SCALE GENOMIC DNA]</scope>
    <source>
        <strain evidence="2">DSM 17711 / JCM 13418 / NBRC 101707 / SANAE</strain>
    </source>
</reference>
<dbReference type="InterPro" id="IPR029063">
    <property type="entry name" value="SAM-dependent_MTases_sf"/>
</dbReference>
<evidence type="ECO:0000313" key="2">
    <source>
        <dbReference type="Proteomes" id="UP000001882"/>
    </source>
</evidence>
<name>D1YV37_METPS</name>
<dbReference type="Proteomes" id="UP000001882">
    <property type="component" value="Chromosome"/>
</dbReference>
<dbReference type="SUPFAM" id="SSF53335">
    <property type="entry name" value="S-adenosyl-L-methionine-dependent methyltransferases"/>
    <property type="match status" value="1"/>
</dbReference>
<evidence type="ECO:0008006" key="3">
    <source>
        <dbReference type="Google" id="ProtNLM"/>
    </source>
</evidence>
<protein>
    <recommendedName>
        <fullName evidence="3">Methyltransferase type 11 domain-containing protein</fullName>
    </recommendedName>
</protein>
<organism evidence="1 2">
    <name type="scientific">Methanocella paludicola (strain DSM 17711 / JCM 13418 / NBRC 101707 / SANAE)</name>
    <dbReference type="NCBI Taxonomy" id="304371"/>
    <lineage>
        <taxon>Archaea</taxon>
        <taxon>Methanobacteriati</taxon>
        <taxon>Methanobacteriota</taxon>
        <taxon>Stenosarchaea group</taxon>
        <taxon>Methanomicrobia</taxon>
        <taxon>Methanocellales</taxon>
        <taxon>Methanocellaceae</taxon>
        <taxon>Methanocella</taxon>
    </lineage>
</organism>
<sequence length="218" mass="24754">MGSIVHLLSMELFGESIPLSEFPVRKDITGIGMSDWDVYTSRLAKKLGYTNTFYHKEPKLDIISVDDIQNGKYDFIISSDVFEHVVPPVSTAFYNTGKLLKRGGVLIFSVPYISTPGHGTVEHFPDLYQYKIINMRQGKILKNITAEGVSQTYTNLTFHGGKGNTLEMRSFSESSLWDELRKAGFKDIKKYNQSYKEYGIVWTDEHITHCSPPLTARI</sequence>
<dbReference type="EMBL" id="AP011532">
    <property type="protein sequence ID" value="BAI60309.1"/>
    <property type="molecule type" value="Genomic_DNA"/>
</dbReference>
<dbReference type="InParanoid" id="D1YV37"/>
<proteinExistence type="predicted"/>
<reference evidence="1 2" key="2">
    <citation type="journal article" date="2008" name="Int. J. Syst. Evol. Microbiol.">
        <title>Methanocella paludicola gen. nov., sp. nov., a methane-producing archaeon, the first isolate of the lineage 'Rice Cluster I', and proposal of the new archaeal order Methanocellales ord. nov.</title>
        <authorList>
            <person name="Sakai S."/>
            <person name="Imachi H."/>
            <person name="Hanada S."/>
            <person name="Ohashi A."/>
            <person name="Harada H."/>
            <person name="Kamagata Y."/>
        </authorList>
    </citation>
    <scope>NUCLEOTIDE SEQUENCE [LARGE SCALE GENOMIC DNA]</scope>
    <source>
        <strain evidence="2">DSM 17711 / JCM 13418 / NBRC 101707 / SANAE</strain>
    </source>
</reference>
<gene>
    <name evidence="1" type="ordered locus">MCP_0237</name>
</gene>
<reference evidence="1 2" key="1">
    <citation type="journal article" date="2007" name="Appl. Environ. Microbiol.">
        <title>Isolation of key methanogens for global methane emission from rice paddy fields: a novel isolate affiliated with the clone cluster rice cluster I.</title>
        <authorList>
            <person name="Sakai S."/>
            <person name="Imachi H."/>
            <person name="Sekiguchi Y."/>
            <person name="Ohashi A."/>
            <person name="Harada H."/>
            <person name="Kamagata Y."/>
        </authorList>
    </citation>
    <scope>NUCLEOTIDE SEQUENCE [LARGE SCALE GENOMIC DNA]</scope>
    <source>
        <strain evidence="2">DSM 17711 / JCM 13418 / NBRC 101707 / SANAE</strain>
    </source>
</reference>
<dbReference type="Pfam" id="PF13489">
    <property type="entry name" value="Methyltransf_23"/>
    <property type="match status" value="1"/>
</dbReference>
<dbReference type="AlphaFoldDB" id="D1YV37"/>
<accession>D1YV37</accession>
<keyword evidence="2" id="KW-1185">Reference proteome</keyword>
<dbReference type="Gene3D" id="3.40.50.150">
    <property type="entry name" value="Vaccinia Virus protein VP39"/>
    <property type="match status" value="1"/>
</dbReference>
<dbReference type="KEGG" id="mpd:MCP_0237"/>
<evidence type="ECO:0000313" key="1">
    <source>
        <dbReference type="EMBL" id="BAI60309.1"/>
    </source>
</evidence>
<dbReference type="PATRIC" id="fig|304371.9.peg.244"/>
<dbReference type="CDD" id="cd02440">
    <property type="entry name" value="AdoMet_MTases"/>
    <property type="match status" value="1"/>
</dbReference>
<dbReference type="eggNOG" id="arCOG01792">
    <property type="taxonomic scope" value="Archaea"/>
</dbReference>